<evidence type="ECO:0000313" key="1">
    <source>
        <dbReference type="EMBL" id="AWH14727.1"/>
    </source>
</evidence>
<name>A0A2S1PDT6_9CAUD</name>
<proteinExistence type="predicted"/>
<accession>A0A2S1PDT6</accession>
<reference evidence="1 2" key="1">
    <citation type="submission" date="2018-04" db="EMBL/GenBank/DDBJ databases">
        <title>Complete genome sequences of new Aeromonas and Pseudomonas phages promising in phage therapy dedicated to aquaculture.</title>
        <authorList>
            <person name="Kolsut J."/>
            <person name="Wojcik E."/>
            <person name="Wojtasik A."/>
            <person name="Dastych J."/>
        </authorList>
    </citation>
    <scope>NUCLEOTIDE SEQUENCE [LARGE SCALE GENOMIC DNA]</scope>
</reference>
<protein>
    <submittedName>
        <fullName evidence="1">Uncharacterized protein</fullName>
    </submittedName>
</protein>
<dbReference type="Proteomes" id="UP000246230">
    <property type="component" value="Genome"/>
</dbReference>
<sequence length="80" mass="8817">MIALRDCKTAKMYQCGMSRSKAQANGADMRIFDSLVAKYRDGSIPTGDWVGFKATPAYSCEYHTGGRMGAQLRNMCAAQR</sequence>
<organism evidence="1 2">
    <name type="scientific">Pseudomonas phage 71PfluR64PP</name>
    <dbReference type="NCBI Taxonomy" id="2163977"/>
    <lineage>
        <taxon>Viruses</taxon>
        <taxon>Duplodnaviria</taxon>
        <taxon>Heunggongvirae</taxon>
        <taxon>Uroviricota</taxon>
        <taxon>Caudoviricetes</taxon>
        <taxon>Autographivirales</taxon>
        <taxon>Autotranscriptaviridae</taxon>
        <taxon>Studiervirinae</taxon>
        <taxon>Pfluvirus</taxon>
        <taxon>Pfluvirus pv22PfluR64PP</taxon>
        <taxon>Pifdecavirus pv22PfluR64PP</taxon>
    </lineage>
</organism>
<dbReference type="EMBL" id="MH179475">
    <property type="protein sequence ID" value="AWH14727.1"/>
    <property type="molecule type" value="Genomic_DNA"/>
</dbReference>
<evidence type="ECO:0000313" key="2">
    <source>
        <dbReference type="Proteomes" id="UP000246230"/>
    </source>
</evidence>